<reference evidence="5 6" key="1">
    <citation type="submission" date="2019-10" db="EMBL/GenBank/DDBJ databases">
        <title>Rubrobacter sp nov SCSIO 52915 isolated from a deep-sea sediment in the South China Sea.</title>
        <authorList>
            <person name="Chen R.W."/>
        </authorList>
    </citation>
    <scope>NUCLEOTIDE SEQUENCE [LARGE SCALE GENOMIC DNA]</scope>
    <source>
        <strain evidence="5 6">SCSIO 52915</strain>
    </source>
</reference>
<dbReference type="GO" id="GO:0016020">
    <property type="term" value="C:membrane"/>
    <property type="evidence" value="ECO:0007669"/>
    <property type="project" value="TreeGrafter"/>
</dbReference>
<dbReference type="GO" id="GO:0016491">
    <property type="term" value="F:oxidoreductase activity"/>
    <property type="evidence" value="ECO:0007669"/>
    <property type="project" value="UniProtKB-KW"/>
</dbReference>
<dbReference type="Pfam" id="PF00106">
    <property type="entry name" value="adh_short"/>
    <property type="match status" value="1"/>
</dbReference>
<dbReference type="Proteomes" id="UP000502706">
    <property type="component" value="Chromosome"/>
</dbReference>
<dbReference type="InterPro" id="IPR036291">
    <property type="entry name" value="NAD(P)-bd_dom_sf"/>
</dbReference>
<name>A0A6G8Q260_9ACTN</name>
<feature type="domain" description="Ketoreductase" evidence="4">
    <location>
        <begin position="22"/>
        <end position="208"/>
    </location>
</feature>
<dbReference type="SUPFAM" id="SSF51735">
    <property type="entry name" value="NAD(P)-binding Rossmann-fold domains"/>
    <property type="match status" value="1"/>
</dbReference>
<evidence type="ECO:0000313" key="5">
    <source>
        <dbReference type="EMBL" id="QIN80510.1"/>
    </source>
</evidence>
<gene>
    <name evidence="5" type="ORF">GBA65_20565</name>
</gene>
<dbReference type="NCBIfam" id="NF005495">
    <property type="entry name" value="PRK07109.1"/>
    <property type="match status" value="1"/>
</dbReference>
<protein>
    <submittedName>
        <fullName evidence="5">SDR family NAD(P)-dependent oxidoreductase</fullName>
    </submittedName>
</protein>
<keyword evidence="2" id="KW-0560">Oxidoreductase</keyword>
<dbReference type="PANTHER" id="PTHR44196">
    <property type="entry name" value="DEHYDROGENASE/REDUCTASE SDR FAMILY MEMBER 7B"/>
    <property type="match status" value="1"/>
</dbReference>
<dbReference type="AlphaFoldDB" id="A0A6G8Q260"/>
<dbReference type="PANTHER" id="PTHR44196:SF1">
    <property type="entry name" value="DEHYDROGENASE_REDUCTASE SDR FAMILY MEMBER 7B"/>
    <property type="match status" value="1"/>
</dbReference>
<sequence>MTSTSRTKPSRTGRRGPTVPSEVVVVTGASAGVGRATVRAFAERGASVALLARGTDGLEGAREEVESLGGRALVLPVDVADAGAVERAAARVEEELGPIDVWVNNAMTVVFAPFKDLTAEEFRRATEVTYLGYAYGTMAALKRMLPRDRGTIVQVGSALSYRAIPLQSSYCGAKFAIRGFTDSLRAELKHDGSGVHVTMVQLPALNTPQFGWSRTKLPYHPQPVPPIYQPEVAAEAIFWAAHQRRREVYVGASSVMTILGNKVAPWAADLYLALTGYDGQQTGDPVGPDRPDNLYEPVPGDHGAHGVFDDEAYGSSPQLWATKNRRWLALAGAGLAGAALAAARRKA</sequence>
<evidence type="ECO:0000256" key="2">
    <source>
        <dbReference type="ARBA" id="ARBA00023002"/>
    </source>
</evidence>
<dbReference type="PRINTS" id="PR00080">
    <property type="entry name" value="SDRFAMILY"/>
</dbReference>
<evidence type="ECO:0000313" key="6">
    <source>
        <dbReference type="Proteomes" id="UP000502706"/>
    </source>
</evidence>
<dbReference type="PROSITE" id="PS00061">
    <property type="entry name" value="ADH_SHORT"/>
    <property type="match status" value="1"/>
</dbReference>
<dbReference type="CDD" id="cd05360">
    <property type="entry name" value="SDR_c3"/>
    <property type="match status" value="1"/>
</dbReference>
<organism evidence="5 6">
    <name type="scientific">Rubrobacter marinus</name>
    <dbReference type="NCBI Taxonomy" id="2653852"/>
    <lineage>
        <taxon>Bacteria</taxon>
        <taxon>Bacillati</taxon>
        <taxon>Actinomycetota</taxon>
        <taxon>Rubrobacteria</taxon>
        <taxon>Rubrobacterales</taxon>
        <taxon>Rubrobacteraceae</taxon>
        <taxon>Rubrobacter</taxon>
    </lineage>
</organism>
<dbReference type="Gene3D" id="3.40.50.720">
    <property type="entry name" value="NAD(P)-binding Rossmann-like Domain"/>
    <property type="match status" value="1"/>
</dbReference>
<evidence type="ECO:0000259" key="4">
    <source>
        <dbReference type="SMART" id="SM00822"/>
    </source>
</evidence>
<evidence type="ECO:0000256" key="1">
    <source>
        <dbReference type="ARBA" id="ARBA00006484"/>
    </source>
</evidence>
<evidence type="ECO:0000256" key="3">
    <source>
        <dbReference type="RuleBase" id="RU000363"/>
    </source>
</evidence>
<dbReference type="SMART" id="SM00822">
    <property type="entry name" value="PKS_KR"/>
    <property type="match status" value="1"/>
</dbReference>
<dbReference type="InterPro" id="IPR057326">
    <property type="entry name" value="KR_dom"/>
</dbReference>
<dbReference type="PRINTS" id="PR00081">
    <property type="entry name" value="GDHRDH"/>
</dbReference>
<proteinExistence type="inferred from homology"/>
<dbReference type="InterPro" id="IPR020904">
    <property type="entry name" value="Sc_DH/Rdtase_CS"/>
</dbReference>
<dbReference type="KEGG" id="rmar:GBA65_20565"/>
<dbReference type="InterPro" id="IPR002347">
    <property type="entry name" value="SDR_fam"/>
</dbReference>
<keyword evidence="6" id="KW-1185">Reference proteome</keyword>
<dbReference type="EMBL" id="CP045121">
    <property type="protein sequence ID" value="QIN80510.1"/>
    <property type="molecule type" value="Genomic_DNA"/>
</dbReference>
<accession>A0A6G8Q260</accession>
<comment type="similarity">
    <text evidence="1 3">Belongs to the short-chain dehydrogenases/reductases (SDR) family.</text>
</comment>